<keyword evidence="1" id="KW-0808">Transferase</keyword>
<proteinExistence type="predicted"/>
<feature type="non-terminal residue" evidence="1">
    <location>
        <position position="332"/>
    </location>
</feature>
<organism evidence="1 2">
    <name type="scientific">Kickxella alabastrina</name>
    <dbReference type="NCBI Taxonomy" id="61397"/>
    <lineage>
        <taxon>Eukaryota</taxon>
        <taxon>Fungi</taxon>
        <taxon>Fungi incertae sedis</taxon>
        <taxon>Zoopagomycota</taxon>
        <taxon>Kickxellomycotina</taxon>
        <taxon>Kickxellomycetes</taxon>
        <taxon>Kickxellales</taxon>
        <taxon>Kickxellaceae</taxon>
        <taxon>Kickxella</taxon>
    </lineage>
</organism>
<comment type="caution">
    <text evidence="1">The sequence shown here is derived from an EMBL/GenBank/DDBJ whole genome shotgun (WGS) entry which is preliminary data.</text>
</comment>
<keyword evidence="1" id="KW-0328">Glycosyltransferase</keyword>
<name>A0ACC1I7S0_9FUNG</name>
<accession>A0ACC1I7S0</accession>
<evidence type="ECO:0000313" key="2">
    <source>
        <dbReference type="Proteomes" id="UP001150581"/>
    </source>
</evidence>
<keyword evidence="2" id="KW-1185">Reference proteome</keyword>
<protein>
    <submittedName>
        <fullName evidence="1">Protein O-mannosyltransferase 2</fullName>
        <ecNumber evidence="1">2.4.1.109</ecNumber>
    </submittedName>
</protein>
<dbReference type="EMBL" id="JANBPG010001553">
    <property type="protein sequence ID" value="KAJ1889391.1"/>
    <property type="molecule type" value="Genomic_DNA"/>
</dbReference>
<gene>
    <name evidence="1" type="primary">PMT2_11</name>
    <name evidence="1" type="ORF">LPJ66_008053</name>
</gene>
<sequence length="332" mass="37915">MGSYTQRPGIFYDQRATGSGSENEKFGRQNLAQRPSGFSAYPLASRDPDSPIEYLSTQPQRTRWRGVSERTIIIALTLIAAFTKLYRIGRRDNVSWDEAHFGKFGAYYLNRTFYHDVHPPLAKMLVGLSELMAGHNGTFNFKGGHTYPAYVNYVFMRIFNALFGIALTPMAYWTCRQLRMPVSFAAMAALFVTFDNAICVMSRFILLDAPLLGFTALAATMLSCFYRQRAHPFSDKWWQYLLLLGVSLGLVASAKWVGLFAVSLVGLYTVIELYEMFCNTRMSMRTYLHHWAARGVALIVIPMCIYMFCFKLHFLILDRYDSSANFMPMGFQ</sequence>
<dbReference type="EC" id="2.4.1.109" evidence="1"/>
<reference evidence="1" key="1">
    <citation type="submission" date="2022-07" db="EMBL/GenBank/DDBJ databases">
        <title>Phylogenomic reconstructions and comparative analyses of Kickxellomycotina fungi.</title>
        <authorList>
            <person name="Reynolds N.K."/>
            <person name="Stajich J.E."/>
            <person name="Barry K."/>
            <person name="Grigoriev I.V."/>
            <person name="Crous P."/>
            <person name="Smith M.E."/>
        </authorList>
    </citation>
    <scope>NUCLEOTIDE SEQUENCE</scope>
    <source>
        <strain evidence="1">Benny 63K</strain>
    </source>
</reference>
<dbReference type="Proteomes" id="UP001150581">
    <property type="component" value="Unassembled WGS sequence"/>
</dbReference>
<evidence type="ECO:0000313" key="1">
    <source>
        <dbReference type="EMBL" id="KAJ1889391.1"/>
    </source>
</evidence>